<organism evidence="3 4">
    <name type="scientific">Betta splendens</name>
    <name type="common">Siamese fighting fish</name>
    <dbReference type="NCBI Taxonomy" id="158456"/>
    <lineage>
        <taxon>Eukaryota</taxon>
        <taxon>Metazoa</taxon>
        <taxon>Chordata</taxon>
        <taxon>Craniata</taxon>
        <taxon>Vertebrata</taxon>
        <taxon>Euteleostomi</taxon>
        <taxon>Actinopterygii</taxon>
        <taxon>Neopterygii</taxon>
        <taxon>Teleostei</taxon>
        <taxon>Neoteleostei</taxon>
        <taxon>Acanthomorphata</taxon>
        <taxon>Anabantaria</taxon>
        <taxon>Anabantiformes</taxon>
        <taxon>Anabantoidei</taxon>
        <taxon>Osphronemidae</taxon>
        <taxon>Betta</taxon>
    </lineage>
</organism>
<evidence type="ECO:0000256" key="1">
    <source>
        <dbReference type="ARBA" id="ARBA00010771"/>
    </source>
</evidence>
<dbReference type="OrthoDB" id="9942506at2759"/>
<evidence type="ECO:0000313" key="3">
    <source>
        <dbReference type="Proteomes" id="UP000515150"/>
    </source>
</evidence>
<evidence type="ECO:0000313" key="4">
    <source>
        <dbReference type="RefSeq" id="XP_029024933.1"/>
    </source>
</evidence>
<feature type="chain" id="PRO_5027654783" evidence="2">
    <location>
        <begin position="17"/>
        <end position="227"/>
    </location>
</feature>
<sequence length="227" mass="25793">MKVLVLLTCLSAVCLAMRPHPCRSPPLLTGRFSVSTSSGNLTVYGKYIYDALGERIRFRECGSHDNKTFHLDVLLLYRQKVMYNINYKNHTCTKMPLNAHFHPLAVPRKASLLGQVVLGTSSRRGQGLLVNTWVGKIQTKNRTAKYMSTVTEFGCIPVTTLFHADKGWVVTSFFDNVIGISNPNLLNPPHFCKDAQLEEDNEEDPETFFSLFENFELESDMYIDEDY</sequence>
<dbReference type="AlphaFoldDB" id="A0A6P7P3Y3"/>
<dbReference type="SMART" id="SM00026">
    <property type="entry name" value="EPEND"/>
    <property type="match status" value="1"/>
</dbReference>
<accession>A0A6P7P3Y3</accession>
<comment type="similarity">
    <text evidence="1">Belongs to the ependymin family.</text>
</comment>
<dbReference type="GO" id="GO:0005509">
    <property type="term" value="F:calcium ion binding"/>
    <property type="evidence" value="ECO:0007669"/>
    <property type="project" value="InterPro"/>
</dbReference>
<dbReference type="GO" id="GO:0007160">
    <property type="term" value="P:cell-matrix adhesion"/>
    <property type="evidence" value="ECO:0007669"/>
    <property type="project" value="InterPro"/>
</dbReference>
<dbReference type="RefSeq" id="XP_029024933.1">
    <property type="nucleotide sequence ID" value="XM_029169100.3"/>
</dbReference>
<keyword evidence="3" id="KW-1185">Reference proteome</keyword>
<dbReference type="KEGG" id="bspl:114866871"/>
<evidence type="ECO:0000256" key="2">
    <source>
        <dbReference type="SAM" id="SignalP"/>
    </source>
</evidence>
<reference evidence="4" key="1">
    <citation type="submission" date="2025-08" db="UniProtKB">
        <authorList>
            <consortium name="RefSeq"/>
        </authorList>
    </citation>
    <scope>IDENTIFICATION</scope>
</reference>
<dbReference type="PRINTS" id="PR00317">
    <property type="entry name" value="EPENDYMIN"/>
</dbReference>
<dbReference type="InterPro" id="IPR001299">
    <property type="entry name" value="Ependymin"/>
</dbReference>
<protein>
    <submittedName>
        <fullName evidence="4">Ependymin</fullName>
    </submittedName>
</protein>
<dbReference type="InParanoid" id="A0A6P7P3Y3"/>
<dbReference type="Proteomes" id="UP000515150">
    <property type="component" value="Chromosome 2"/>
</dbReference>
<keyword evidence="2" id="KW-0732">Signal</keyword>
<proteinExistence type="inferred from homology"/>
<name>A0A6P7P3Y3_BETSP</name>
<dbReference type="GeneID" id="114866871"/>
<gene>
    <name evidence="4" type="primary">LOC114866871</name>
</gene>
<dbReference type="GO" id="GO:0005576">
    <property type="term" value="C:extracellular region"/>
    <property type="evidence" value="ECO:0007669"/>
    <property type="project" value="InterPro"/>
</dbReference>
<feature type="signal peptide" evidence="2">
    <location>
        <begin position="1"/>
        <end position="16"/>
    </location>
</feature>
<dbReference type="PANTHER" id="PTHR10697:SF5">
    <property type="entry name" value="EPENDYMIN-RELATED"/>
    <property type="match status" value="1"/>
</dbReference>
<dbReference type="FunCoup" id="A0A6P7P3Y3">
    <property type="interactions" value="6"/>
</dbReference>
<dbReference type="Pfam" id="PF00811">
    <property type="entry name" value="Ependymin"/>
    <property type="match status" value="1"/>
</dbReference>
<dbReference type="PANTHER" id="PTHR10697">
    <property type="entry name" value="MAMMALIAN EPENDYMIN-RELATED PROTEIN 1"/>
    <property type="match status" value="1"/>
</dbReference>
<dbReference type="GO" id="GO:0005764">
    <property type="term" value="C:lysosome"/>
    <property type="evidence" value="ECO:0007669"/>
    <property type="project" value="TreeGrafter"/>
</dbReference>